<gene>
    <name evidence="3" type="ORF">RCL2_000448500</name>
    <name evidence="2" type="ORF">RclHR1_03300017</name>
</gene>
<keyword evidence="3" id="KW-0378">Hydrolase</keyword>
<dbReference type="GO" id="GO:0006897">
    <property type="term" value="P:endocytosis"/>
    <property type="evidence" value="ECO:0007669"/>
    <property type="project" value="TreeGrafter"/>
</dbReference>
<evidence type="ECO:0000259" key="1">
    <source>
        <dbReference type="PROSITE" id="PS51718"/>
    </source>
</evidence>
<feature type="domain" description="Dynamin-type G" evidence="1">
    <location>
        <begin position="35"/>
        <end position="338"/>
    </location>
</feature>
<keyword evidence="4" id="KW-1185">Reference proteome</keyword>
<dbReference type="AlphaFoldDB" id="A0A2Z6R8R2"/>
<dbReference type="STRING" id="94130.A0A2Z6R8R2"/>
<dbReference type="GO" id="GO:0000266">
    <property type="term" value="P:mitochondrial fission"/>
    <property type="evidence" value="ECO:0007669"/>
    <property type="project" value="TreeGrafter"/>
</dbReference>
<dbReference type="GO" id="GO:0005874">
    <property type="term" value="C:microtubule"/>
    <property type="evidence" value="ECO:0007669"/>
    <property type="project" value="TreeGrafter"/>
</dbReference>
<accession>A0A2Z6R8R2</accession>
<dbReference type="PROSITE" id="PS51718">
    <property type="entry name" value="G_DYNAMIN_2"/>
    <property type="match status" value="1"/>
</dbReference>
<dbReference type="InterPro" id="IPR045063">
    <property type="entry name" value="Dynamin_N"/>
</dbReference>
<proteinExistence type="predicted"/>
<dbReference type="GO" id="GO:0003924">
    <property type="term" value="F:GTPase activity"/>
    <property type="evidence" value="ECO:0007669"/>
    <property type="project" value="InterPro"/>
</dbReference>
<dbReference type="SMART" id="SM00053">
    <property type="entry name" value="DYNc"/>
    <property type="match status" value="1"/>
</dbReference>
<dbReference type="Gene3D" id="3.40.50.300">
    <property type="entry name" value="P-loop containing nucleotide triphosphate hydrolases"/>
    <property type="match status" value="1"/>
</dbReference>
<comment type="caution">
    <text evidence="2">The sequence shown here is derived from an EMBL/GenBank/DDBJ whole genome shotgun (WGS) entry which is preliminary data.</text>
</comment>
<dbReference type="InterPro" id="IPR027417">
    <property type="entry name" value="P-loop_NTPase"/>
</dbReference>
<dbReference type="PRINTS" id="PR00195">
    <property type="entry name" value="DYNAMIN"/>
</dbReference>
<reference evidence="3" key="2">
    <citation type="submission" date="2019-10" db="EMBL/GenBank/DDBJ databases">
        <title>Conservation and host-specific expression of non-tandemly repeated heterogenous ribosome RNA gene in arbuscular mycorrhizal fungi.</title>
        <authorList>
            <person name="Maeda T."/>
            <person name="Kobayashi Y."/>
            <person name="Nakagawa T."/>
            <person name="Ezawa T."/>
            <person name="Yamaguchi K."/>
            <person name="Bino T."/>
            <person name="Nishimoto Y."/>
            <person name="Shigenobu S."/>
            <person name="Kawaguchi M."/>
        </authorList>
    </citation>
    <scope>NUCLEOTIDE SEQUENCE</scope>
    <source>
        <strain evidence="3">HR1</strain>
    </source>
</reference>
<evidence type="ECO:0000313" key="2">
    <source>
        <dbReference type="EMBL" id="GBB98737.1"/>
    </source>
</evidence>
<dbReference type="Pfam" id="PF00350">
    <property type="entry name" value="Dynamin_N"/>
    <property type="match status" value="1"/>
</dbReference>
<dbReference type="EMBL" id="BLAL01000028">
    <property type="protein sequence ID" value="GES77099.1"/>
    <property type="molecule type" value="Genomic_DNA"/>
</dbReference>
<sequence>MVQLNSPLAETPNARDYIDIMCEIKKLEAFYHEFEENNPTIVVFGDQSSGKSSVLQRLTGGLPLPRGSKKSTVAPFKIRMLQSEEPLHKISLRYVEDKNREPIHPREVDFAIITDLDESEIEEKLREAQRYVQNPSITNVESSNLPPDTDELAYTKNAVCVTISGPNQLYNLSLVDLPGVTRNDQNHEAFVLSLVKEYIKKETSILVPVFQATSDIATQCAYRLAREADPDGQRTVGILTKMDRIVDHPSDDEKHYELSLLVKGQGEHRFVNGAYVIRNSSGVRSEILEDPSELENETIRKLKQHIIWNDVPLDRFGLQNLTTKLNDLRKKAHKQSLPRIRSFFEDRRSEFEKKLNTLPLSSDISDRNPIIRCLASKIMNTQVPLPAAIVGMMICMCLKKNLM</sequence>
<dbReference type="OrthoDB" id="5061070at2759"/>
<dbReference type="GO" id="GO:0048312">
    <property type="term" value="P:intracellular distribution of mitochondria"/>
    <property type="evidence" value="ECO:0007669"/>
    <property type="project" value="TreeGrafter"/>
</dbReference>
<dbReference type="GO" id="GO:0016559">
    <property type="term" value="P:peroxisome fission"/>
    <property type="evidence" value="ECO:0007669"/>
    <property type="project" value="TreeGrafter"/>
</dbReference>
<evidence type="ECO:0000313" key="4">
    <source>
        <dbReference type="Proteomes" id="UP000247702"/>
    </source>
</evidence>
<dbReference type="InterPro" id="IPR022812">
    <property type="entry name" value="Dynamin"/>
</dbReference>
<protein>
    <submittedName>
        <fullName evidence="3">P-loop containing nucleoside triphosphate hydrolase protein</fullName>
    </submittedName>
</protein>
<dbReference type="EMBL" id="BEXD01002558">
    <property type="protein sequence ID" value="GBB98737.1"/>
    <property type="molecule type" value="Genomic_DNA"/>
</dbReference>
<dbReference type="InterPro" id="IPR030381">
    <property type="entry name" value="G_DYNAMIN_dom"/>
</dbReference>
<dbReference type="PANTHER" id="PTHR11566">
    <property type="entry name" value="DYNAMIN"/>
    <property type="match status" value="1"/>
</dbReference>
<dbReference type="GO" id="GO:0005739">
    <property type="term" value="C:mitochondrion"/>
    <property type="evidence" value="ECO:0007669"/>
    <property type="project" value="TreeGrafter"/>
</dbReference>
<dbReference type="GO" id="GO:0016020">
    <property type="term" value="C:membrane"/>
    <property type="evidence" value="ECO:0007669"/>
    <property type="project" value="TreeGrafter"/>
</dbReference>
<organism evidence="2 4">
    <name type="scientific">Rhizophagus clarus</name>
    <dbReference type="NCBI Taxonomy" id="94130"/>
    <lineage>
        <taxon>Eukaryota</taxon>
        <taxon>Fungi</taxon>
        <taxon>Fungi incertae sedis</taxon>
        <taxon>Mucoromycota</taxon>
        <taxon>Glomeromycotina</taxon>
        <taxon>Glomeromycetes</taxon>
        <taxon>Glomerales</taxon>
        <taxon>Glomeraceae</taxon>
        <taxon>Rhizophagus</taxon>
    </lineage>
</organism>
<evidence type="ECO:0000313" key="3">
    <source>
        <dbReference type="EMBL" id="GES77099.1"/>
    </source>
</evidence>
<name>A0A2Z6R8R2_9GLOM</name>
<dbReference type="InterPro" id="IPR001401">
    <property type="entry name" value="Dynamin_GTPase"/>
</dbReference>
<dbReference type="PANTHER" id="PTHR11566:SF21">
    <property type="entry name" value="DYNAMIN RELATED PROTEIN 1, ISOFORM A"/>
    <property type="match status" value="1"/>
</dbReference>
<dbReference type="Proteomes" id="UP000615446">
    <property type="component" value="Unassembled WGS sequence"/>
</dbReference>
<dbReference type="Proteomes" id="UP000247702">
    <property type="component" value="Unassembled WGS sequence"/>
</dbReference>
<dbReference type="GO" id="GO:0005525">
    <property type="term" value="F:GTP binding"/>
    <property type="evidence" value="ECO:0007669"/>
    <property type="project" value="InterPro"/>
</dbReference>
<dbReference type="GO" id="GO:0008017">
    <property type="term" value="F:microtubule binding"/>
    <property type="evidence" value="ECO:0007669"/>
    <property type="project" value="TreeGrafter"/>
</dbReference>
<reference evidence="2 4" key="1">
    <citation type="submission" date="2017-11" db="EMBL/GenBank/DDBJ databases">
        <title>The genome of Rhizophagus clarus HR1 reveals common genetic basis of auxotrophy among arbuscular mycorrhizal fungi.</title>
        <authorList>
            <person name="Kobayashi Y."/>
        </authorList>
    </citation>
    <scope>NUCLEOTIDE SEQUENCE [LARGE SCALE GENOMIC DNA]</scope>
    <source>
        <strain evidence="2 4">HR1</strain>
    </source>
</reference>
<dbReference type="SUPFAM" id="SSF52540">
    <property type="entry name" value="P-loop containing nucleoside triphosphate hydrolases"/>
    <property type="match status" value="1"/>
</dbReference>